<evidence type="ECO:0000313" key="9">
    <source>
        <dbReference type="Proteomes" id="UP000198211"/>
    </source>
</evidence>
<evidence type="ECO:0000256" key="6">
    <source>
        <dbReference type="ARBA" id="ARBA00022918"/>
    </source>
</evidence>
<evidence type="ECO:0000313" key="8">
    <source>
        <dbReference type="EMBL" id="OWZ04177.1"/>
    </source>
</evidence>
<dbReference type="InterPro" id="IPR041373">
    <property type="entry name" value="RT_RNaseH"/>
</dbReference>
<dbReference type="STRING" id="4795.A0A225VHB4"/>
<protein>
    <recommendedName>
        <fullName evidence="7">Reverse transcriptase RNase H-like domain-containing protein</fullName>
    </recommendedName>
</protein>
<dbReference type="GO" id="GO:0003964">
    <property type="term" value="F:RNA-directed DNA polymerase activity"/>
    <property type="evidence" value="ECO:0007669"/>
    <property type="project" value="UniProtKB-KW"/>
</dbReference>
<evidence type="ECO:0000256" key="4">
    <source>
        <dbReference type="ARBA" id="ARBA00022759"/>
    </source>
</evidence>
<name>A0A225VHB4_9STRA</name>
<comment type="caution">
    <text evidence="8">The sequence shown here is derived from an EMBL/GenBank/DDBJ whole genome shotgun (WGS) entry which is preliminary data.</text>
</comment>
<evidence type="ECO:0000256" key="5">
    <source>
        <dbReference type="ARBA" id="ARBA00022801"/>
    </source>
</evidence>
<evidence type="ECO:0000256" key="3">
    <source>
        <dbReference type="ARBA" id="ARBA00022722"/>
    </source>
</evidence>
<dbReference type="EMBL" id="NBNE01005105">
    <property type="protein sequence ID" value="OWZ04177.1"/>
    <property type="molecule type" value="Genomic_DNA"/>
</dbReference>
<dbReference type="SUPFAM" id="SSF56672">
    <property type="entry name" value="DNA/RNA polymerases"/>
    <property type="match status" value="1"/>
</dbReference>
<organism evidence="8 9">
    <name type="scientific">Phytophthora megakarya</name>
    <dbReference type="NCBI Taxonomy" id="4795"/>
    <lineage>
        <taxon>Eukaryota</taxon>
        <taxon>Sar</taxon>
        <taxon>Stramenopiles</taxon>
        <taxon>Oomycota</taxon>
        <taxon>Peronosporomycetes</taxon>
        <taxon>Peronosporales</taxon>
        <taxon>Peronosporaceae</taxon>
        <taxon>Phytophthora</taxon>
    </lineage>
</organism>
<gene>
    <name evidence="8" type="ORF">PHMEG_00023962</name>
</gene>
<dbReference type="Proteomes" id="UP000198211">
    <property type="component" value="Unassembled WGS sequence"/>
</dbReference>
<proteinExistence type="predicted"/>
<reference evidence="9" key="1">
    <citation type="submission" date="2017-03" db="EMBL/GenBank/DDBJ databases">
        <title>Phytopthora megakarya and P. palmivora, two closely related causual agents of cacao black pod achieved similar genome size and gene model numbers by different mechanisms.</title>
        <authorList>
            <person name="Ali S."/>
            <person name="Shao J."/>
            <person name="Larry D.J."/>
            <person name="Kronmiller B."/>
            <person name="Shen D."/>
            <person name="Strem M.D."/>
            <person name="Melnick R.L."/>
            <person name="Guiltinan M.J."/>
            <person name="Tyler B.M."/>
            <person name="Meinhardt L.W."/>
            <person name="Bailey B.A."/>
        </authorList>
    </citation>
    <scope>NUCLEOTIDE SEQUENCE [LARGE SCALE GENOMIC DNA]</scope>
    <source>
        <strain evidence="9">zdho120</strain>
    </source>
</reference>
<feature type="domain" description="Reverse transcriptase RNase H-like" evidence="7">
    <location>
        <begin position="5"/>
        <end position="80"/>
    </location>
</feature>
<accession>A0A225VHB4</accession>
<dbReference type="Pfam" id="PF17917">
    <property type="entry name" value="RT_RNaseH"/>
    <property type="match status" value="1"/>
</dbReference>
<dbReference type="OrthoDB" id="5978043at2759"/>
<sequence>MHEMIICKEGMFKPSELNWTVVEKEALTIIKACHDFDNLLMRPRGFWLYCDHANLAFILAPGTELKKHVRGRLQCWEMRLCGLRYTTERILGDKNVWADIISRWHARESVCVAAIQTRSHQVAPVEALSRLRQFGDSGLVLPTCHYI</sequence>
<evidence type="ECO:0000259" key="7">
    <source>
        <dbReference type="Pfam" id="PF17917"/>
    </source>
</evidence>
<keyword evidence="1" id="KW-0808">Transferase</keyword>
<dbReference type="GO" id="GO:0016787">
    <property type="term" value="F:hydrolase activity"/>
    <property type="evidence" value="ECO:0007669"/>
    <property type="project" value="UniProtKB-KW"/>
</dbReference>
<keyword evidence="9" id="KW-1185">Reference proteome</keyword>
<keyword evidence="5" id="KW-0378">Hydrolase</keyword>
<dbReference type="AlphaFoldDB" id="A0A225VHB4"/>
<keyword evidence="6" id="KW-0695">RNA-directed DNA polymerase</keyword>
<evidence type="ECO:0000256" key="1">
    <source>
        <dbReference type="ARBA" id="ARBA00022679"/>
    </source>
</evidence>
<dbReference type="InterPro" id="IPR043502">
    <property type="entry name" value="DNA/RNA_pol_sf"/>
</dbReference>
<evidence type="ECO:0000256" key="2">
    <source>
        <dbReference type="ARBA" id="ARBA00022695"/>
    </source>
</evidence>
<dbReference type="GO" id="GO:0004519">
    <property type="term" value="F:endonuclease activity"/>
    <property type="evidence" value="ECO:0007669"/>
    <property type="project" value="UniProtKB-KW"/>
</dbReference>
<keyword evidence="4" id="KW-0255">Endonuclease</keyword>
<keyword evidence="3" id="KW-0540">Nuclease</keyword>
<keyword evidence="2" id="KW-0548">Nucleotidyltransferase</keyword>